<comment type="subcellular location">
    <subcellularLocation>
        <location evidence="1">Cell membrane</location>
        <topology evidence="1">Multi-pass membrane protein</topology>
    </subcellularLocation>
</comment>
<dbReference type="Proteomes" id="UP000187313">
    <property type="component" value="Unassembled WGS sequence"/>
</dbReference>
<evidence type="ECO:0000256" key="3">
    <source>
        <dbReference type="ARBA" id="ARBA00022692"/>
    </source>
</evidence>
<organism evidence="8 9">
    <name type="scientific">Paenibacillus odorifer</name>
    <dbReference type="NCBI Taxonomy" id="189426"/>
    <lineage>
        <taxon>Bacteria</taxon>
        <taxon>Bacillati</taxon>
        <taxon>Bacillota</taxon>
        <taxon>Bacilli</taxon>
        <taxon>Bacillales</taxon>
        <taxon>Paenibacillaceae</taxon>
        <taxon>Paenibacillus</taxon>
    </lineage>
</organism>
<accession>A0ABX3HSK9</accession>
<keyword evidence="3 6" id="KW-0812">Transmembrane</keyword>
<feature type="transmembrane region" description="Helical" evidence="6">
    <location>
        <begin position="219"/>
        <end position="243"/>
    </location>
</feature>
<gene>
    <name evidence="8" type="ORF">BSK51_11345</name>
</gene>
<feature type="transmembrane region" description="Helical" evidence="6">
    <location>
        <begin position="249"/>
        <end position="266"/>
    </location>
</feature>
<sequence length="403" mass="43367">MPEQQELRTKLWTKSFIALTFSALFLFMNLQMLLSSFPSYVKSEFQAGDIMVSLVTSVFALTAIASRFMTAFLMRRVSRNVLLYIGLAIAAAITGLYVVADSIGSLLLMRVGYGIGFGIASTIIPTIVSQIIPSKRMGEGIGYFGLSTSLAMSIGPMIGLNVMKQSGFGTLAMIGTFTLLLAFPVLLFSRSLPAVPKKQPIERSIAPSKPIKVPFNTKLVLPAILNVLLAITYGGLLSFIALFGEAVHLEQVGLFFLFNAITIIIIRPISGRLFDKRGPAAVLIPAAVCVVASLTVLSYTTSMPMLIISALLYGLGFGAIQPTIQAWMLRTSTPAQYGMANSMFYNSTDLGVASGAIILGAISAASDYGMMYRYSAGFMVLFLMIYIGIQITKARNNPSALSQ</sequence>
<dbReference type="InterPro" id="IPR011701">
    <property type="entry name" value="MFS"/>
</dbReference>
<proteinExistence type="predicted"/>
<dbReference type="PANTHER" id="PTHR23531:SF2">
    <property type="entry name" value="PERMEASE"/>
    <property type="match status" value="1"/>
</dbReference>
<evidence type="ECO:0000313" key="9">
    <source>
        <dbReference type="Proteomes" id="UP000187313"/>
    </source>
</evidence>
<dbReference type="InterPro" id="IPR020846">
    <property type="entry name" value="MFS_dom"/>
</dbReference>
<feature type="transmembrane region" description="Helical" evidence="6">
    <location>
        <begin position="12"/>
        <end position="30"/>
    </location>
</feature>
<feature type="domain" description="Major facilitator superfamily (MFS) profile" evidence="7">
    <location>
        <begin position="15"/>
        <end position="393"/>
    </location>
</feature>
<keyword evidence="9" id="KW-1185">Reference proteome</keyword>
<feature type="transmembrane region" description="Helical" evidence="6">
    <location>
        <begin position="371"/>
        <end position="389"/>
    </location>
</feature>
<keyword evidence="5 6" id="KW-0472">Membrane</keyword>
<dbReference type="Pfam" id="PF07690">
    <property type="entry name" value="MFS_1"/>
    <property type="match status" value="1"/>
</dbReference>
<comment type="caution">
    <text evidence="8">The sequence shown here is derived from an EMBL/GenBank/DDBJ whole genome shotgun (WGS) entry which is preliminary data.</text>
</comment>
<keyword evidence="4 6" id="KW-1133">Transmembrane helix</keyword>
<dbReference type="PROSITE" id="PS50850">
    <property type="entry name" value="MFS"/>
    <property type="match status" value="1"/>
</dbReference>
<reference evidence="8 9" key="1">
    <citation type="submission" date="2016-10" db="EMBL/GenBank/DDBJ databases">
        <title>Paenibacillus species isolates.</title>
        <authorList>
            <person name="Beno S.M."/>
        </authorList>
    </citation>
    <scope>NUCLEOTIDE SEQUENCE [LARGE SCALE GENOMIC DNA]</scope>
    <source>
        <strain evidence="8 9">FSL R5-0923</strain>
    </source>
</reference>
<feature type="transmembrane region" description="Helical" evidence="6">
    <location>
        <begin position="50"/>
        <end position="69"/>
    </location>
</feature>
<feature type="transmembrane region" description="Helical" evidence="6">
    <location>
        <begin position="344"/>
        <end position="365"/>
    </location>
</feature>
<feature type="transmembrane region" description="Helical" evidence="6">
    <location>
        <begin position="278"/>
        <end position="299"/>
    </location>
</feature>
<feature type="transmembrane region" description="Helical" evidence="6">
    <location>
        <begin position="305"/>
        <end position="324"/>
    </location>
</feature>
<feature type="transmembrane region" description="Helical" evidence="6">
    <location>
        <begin position="140"/>
        <end position="162"/>
    </location>
</feature>
<feature type="transmembrane region" description="Helical" evidence="6">
    <location>
        <begin position="106"/>
        <end position="128"/>
    </location>
</feature>
<evidence type="ECO:0000256" key="2">
    <source>
        <dbReference type="ARBA" id="ARBA00022448"/>
    </source>
</evidence>
<feature type="transmembrane region" description="Helical" evidence="6">
    <location>
        <begin position="168"/>
        <end position="188"/>
    </location>
</feature>
<feature type="transmembrane region" description="Helical" evidence="6">
    <location>
        <begin position="81"/>
        <end position="100"/>
    </location>
</feature>
<protein>
    <submittedName>
        <fullName evidence="8">MFS transporter</fullName>
    </submittedName>
</protein>
<evidence type="ECO:0000256" key="5">
    <source>
        <dbReference type="ARBA" id="ARBA00023136"/>
    </source>
</evidence>
<evidence type="ECO:0000256" key="1">
    <source>
        <dbReference type="ARBA" id="ARBA00004651"/>
    </source>
</evidence>
<dbReference type="PANTHER" id="PTHR23531">
    <property type="entry name" value="QUINOLENE RESISTANCE PROTEIN NORA"/>
    <property type="match status" value="1"/>
</dbReference>
<evidence type="ECO:0000256" key="6">
    <source>
        <dbReference type="SAM" id="Phobius"/>
    </source>
</evidence>
<keyword evidence="2" id="KW-0813">Transport</keyword>
<evidence type="ECO:0000313" key="8">
    <source>
        <dbReference type="EMBL" id="OMD52825.1"/>
    </source>
</evidence>
<dbReference type="InterPro" id="IPR036259">
    <property type="entry name" value="MFS_trans_sf"/>
</dbReference>
<dbReference type="InterPro" id="IPR052714">
    <property type="entry name" value="MFS_Exporter"/>
</dbReference>
<dbReference type="RefSeq" id="WP_076299190.1">
    <property type="nucleotide sequence ID" value="NZ_MPTD01000006.1"/>
</dbReference>
<dbReference type="Gene3D" id="1.20.1250.20">
    <property type="entry name" value="MFS general substrate transporter like domains"/>
    <property type="match status" value="1"/>
</dbReference>
<name>A0ABX3HSK9_9BACL</name>
<dbReference type="CDD" id="cd17489">
    <property type="entry name" value="MFS_YfcJ_like"/>
    <property type="match status" value="1"/>
</dbReference>
<dbReference type="SUPFAM" id="SSF103473">
    <property type="entry name" value="MFS general substrate transporter"/>
    <property type="match status" value="1"/>
</dbReference>
<evidence type="ECO:0000259" key="7">
    <source>
        <dbReference type="PROSITE" id="PS50850"/>
    </source>
</evidence>
<dbReference type="EMBL" id="MPTD01000006">
    <property type="protein sequence ID" value="OMD52825.1"/>
    <property type="molecule type" value="Genomic_DNA"/>
</dbReference>
<evidence type="ECO:0000256" key="4">
    <source>
        <dbReference type="ARBA" id="ARBA00022989"/>
    </source>
</evidence>